<evidence type="ECO:0000313" key="6">
    <source>
        <dbReference type="EMBL" id="GAT44053.1"/>
    </source>
</evidence>
<dbReference type="SUPFAM" id="SSF52172">
    <property type="entry name" value="CheY-like"/>
    <property type="match status" value="1"/>
</dbReference>
<evidence type="ECO:0000256" key="1">
    <source>
        <dbReference type="ARBA" id="ARBA00022553"/>
    </source>
</evidence>
<dbReference type="SMART" id="SM00448">
    <property type="entry name" value="REC"/>
    <property type="match status" value="1"/>
</dbReference>
<evidence type="ECO:0000256" key="4">
    <source>
        <dbReference type="PROSITE-ProRule" id="PRU00169"/>
    </source>
</evidence>
<feature type="modified residue" description="4-aspartylphosphate" evidence="4">
    <location>
        <position position="55"/>
    </location>
</feature>
<dbReference type="PANTHER" id="PTHR44591:SF21">
    <property type="entry name" value="TWO-COMPONENT RESPONSE REGULATOR"/>
    <property type="match status" value="1"/>
</dbReference>
<name>A0ABQ0KYQ2_MYCCL</name>
<dbReference type="PROSITE" id="PS50110">
    <property type="entry name" value="RESPONSE_REGULATORY"/>
    <property type="match status" value="1"/>
</dbReference>
<evidence type="ECO:0000256" key="2">
    <source>
        <dbReference type="ARBA" id="ARBA00037668"/>
    </source>
</evidence>
<gene>
    <name evidence="6" type="ORF">MCHLO_01695</name>
</gene>
<dbReference type="Proteomes" id="UP000815677">
    <property type="component" value="Unassembled WGS sequence"/>
</dbReference>
<sequence>MSHTTILLAEDNTSIRELVTESLQDEGFEVIAVDCGNRAADVLASEQTVDLLFSDIYMPGQLNGVQLASKGRALRPALKVLLTSGNPTRDFTPPEDLPFLPKPFGMGEMLRMVHQVLQHAR</sequence>
<protein>
    <recommendedName>
        <fullName evidence="3">Stress response regulator protein 1</fullName>
    </recommendedName>
</protein>
<dbReference type="Gene3D" id="3.40.50.2300">
    <property type="match status" value="1"/>
</dbReference>
<comment type="function">
    <text evidence="2">Required for stress adaptation, morphogenesis and virulence.</text>
</comment>
<evidence type="ECO:0000256" key="3">
    <source>
        <dbReference type="ARBA" id="ARBA00040436"/>
    </source>
</evidence>
<keyword evidence="1 4" id="KW-0597">Phosphoprotein</keyword>
<dbReference type="EMBL" id="DF839573">
    <property type="protein sequence ID" value="GAT44053.1"/>
    <property type="molecule type" value="Genomic_DNA"/>
</dbReference>
<keyword evidence="7" id="KW-1185">Reference proteome</keyword>
<reference evidence="6" key="1">
    <citation type="submission" date="2014-09" db="EMBL/GenBank/DDBJ databases">
        <title>Genome sequence of the luminous mushroom Mycena chlorophos for searching fungal bioluminescence genes.</title>
        <authorList>
            <person name="Tanaka Y."/>
            <person name="Kasuga D."/>
            <person name="Oba Y."/>
            <person name="Hase S."/>
            <person name="Sato K."/>
            <person name="Oba Y."/>
            <person name="Sakakibara Y."/>
        </authorList>
    </citation>
    <scope>NUCLEOTIDE SEQUENCE</scope>
</reference>
<keyword evidence="6" id="KW-0808">Transferase</keyword>
<dbReference type="InterPro" id="IPR011006">
    <property type="entry name" value="CheY-like_superfamily"/>
</dbReference>
<feature type="domain" description="Response regulatory" evidence="5">
    <location>
        <begin position="5"/>
        <end position="117"/>
    </location>
</feature>
<organism evidence="6 7">
    <name type="scientific">Mycena chlorophos</name>
    <name type="common">Agaric fungus</name>
    <name type="synonym">Agaricus chlorophos</name>
    <dbReference type="NCBI Taxonomy" id="658473"/>
    <lineage>
        <taxon>Eukaryota</taxon>
        <taxon>Fungi</taxon>
        <taxon>Dikarya</taxon>
        <taxon>Basidiomycota</taxon>
        <taxon>Agaricomycotina</taxon>
        <taxon>Agaricomycetes</taxon>
        <taxon>Agaricomycetidae</taxon>
        <taxon>Agaricales</taxon>
        <taxon>Marasmiineae</taxon>
        <taxon>Mycenaceae</taxon>
        <taxon>Mycena</taxon>
    </lineage>
</organism>
<accession>A0ABQ0KYQ2</accession>
<proteinExistence type="predicted"/>
<dbReference type="InterPro" id="IPR001789">
    <property type="entry name" value="Sig_transdc_resp-reg_receiver"/>
</dbReference>
<dbReference type="InterPro" id="IPR050595">
    <property type="entry name" value="Bact_response_regulator"/>
</dbReference>
<evidence type="ECO:0000259" key="5">
    <source>
        <dbReference type="PROSITE" id="PS50110"/>
    </source>
</evidence>
<dbReference type="Pfam" id="PF00072">
    <property type="entry name" value="Response_reg"/>
    <property type="match status" value="1"/>
</dbReference>
<keyword evidence="6" id="KW-0418">Kinase</keyword>
<evidence type="ECO:0000313" key="7">
    <source>
        <dbReference type="Proteomes" id="UP000815677"/>
    </source>
</evidence>
<dbReference type="GO" id="GO:0016301">
    <property type="term" value="F:kinase activity"/>
    <property type="evidence" value="ECO:0007669"/>
    <property type="project" value="UniProtKB-KW"/>
</dbReference>
<dbReference type="PANTHER" id="PTHR44591">
    <property type="entry name" value="STRESS RESPONSE REGULATOR PROTEIN 1"/>
    <property type="match status" value="1"/>
</dbReference>